<feature type="transmembrane region" description="Helical" evidence="6">
    <location>
        <begin position="851"/>
        <end position="868"/>
    </location>
</feature>
<dbReference type="GO" id="GO:0072659">
    <property type="term" value="P:protein localization to plasma membrane"/>
    <property type="evidence" value="ECO:0007669"/>
    <property type="project" value="TreeGrafter"/>
</dbReference>
<keyword evidence="3 6" id="KW-1133">Transmembrane helix</keyword>
<dbReference type="InterPro" id="IPR006214">
    <property type="entry name" value="Bax_inhibitor_1-related"/>
</dbReference>
<feature type="transmembrane region" description="Helical" evidence="6">
    <location>
        <begin position="676"/>
        <end position="703"/>
    </location>
</feature>
<feature type="transmembrane region" description="Helical" evidence="6">
    <location>
        <begin position="761"/>
        <end position="782"/>
    </location>
</feature>
<evidence type="ECO:0000256" key="1">
    <source>
        <dbReference type="ARBA" id="ARBA00004141"/>
    </source>
</evidence>
<keyword evidence="9" id="KW-1185">Reference proteome</keyword>
<feature type="region of interest" description="Disordered" evidence="5">
    <location>
        <begin position="332"/>
        <end position="374"/>
    </location>
</feature>
<dbReference type="Proteomes" id="UP000677054">
    <property type="component" value="Unassembled WGS sequence"/>
</dbReference>
<evidence type="ECO:0000256" key="3">
    <source>
        <dbReference type="ARBA" id="ARBA00022989"/>
    </source>
</evidence>
<comment type="subcellular location">
    <subcellularLocation>
        <location evidence="1">Membrane</location>
        <topology evidence="1">Multi-pass membrane protein</topology>
    </subcellularLocation>
</comment>
<reference evidence="8" key="1">
    <citation type="submission" date="2020-11" db="EMBL/GenBank/DDBJ databases">
        <authorList>
            <person name="Tran Van P."/>
        </authorList>
    </citation>
    <scope>NUCLEOTIDE SEQUENCE</scope>
</reference>
<feature type="transmembrane region" description="Helical" evidence="6">
    <location>
        <begin position="874"/>
        <end position="896"/>
    </location>
</feature>
<dbReference type="InterPro" id="IPR035871">
    <property type="entry name" value="GHITM"/>
</dbReference>
<dbReference type="Gene3D" id="2.60.40.150">
    <property type="entry name" value="C2 domain"/>
    <property type="match status" value="1"/>
</dbReference>
<dbReference type="Pfam" id="PF23128">
    <property type="entry name" value="YbjQ_4"/>
    <property type="match status" value="1"/>
</dbReference>
<dbReference type="InterPro" id="IPR000008">
    <property type="entry name" value="C2_dom"/>
</dbReference>
<dbReference type="PANTHER" id="PTHR37412">
    <property type="entry name" value="C2 DOMAIN-CONTAINING PROTEIN 5"/>
    <property type="match status" value="1"/>
</dbReference>
<dbReference type="GO" id="GO:0031340">
    <property type="term" value="P:positive regulation of vesicle fusion"/>
    <property type="evidence" value="ECO:0007669"/>
    <property type="project" value="TreeGrafter"/>
</dbReference>
<dbReference type="EMBL" id="LR899932">
    <property type="protein sequence ID" value="CAD7243354.1"/>
    <property type="molecule type" value="Genomic_DNA"/>
</dbReference>
<evidence type="ECO:0000256" key="5">
    <source>
        <dbReference type="SAM" id="MobiDB-lite"/>
    </source>
</evidence>
<dbReference type="InterPro" id="IPR038983">
    <property type="entry name" value="C2CD5"/>
</dbReference>
<accession>A0A7R8X3I8</accession>
<dbReference type="GO" id="GO:0065002">
    <property type="term" value="P:intracellular protein transmembrane transport"/>
    <property type="evidence" value="ECO:0007669"/>
    <property type="project" value="TreeGrafter"/>
</dbReference>
<feature type="domain" description="C2" evidence="7">
    <location>
        <begin position="1"/>
        <end position="119"/>
    </location>
</feature>
<feature type="compositionally biased region" description="Polar residues" evidence="5">
    <location>
        <begin position="335"/>
        <end position="353"/>
    </location>
</feature>
<dbReference type="Pfam" id="PF23025">
    <property type="entry name" value="YbjQ_2"/>
    <property type="match status" value="2"/>
</dbReference>
<dbReference type="GO" id="GO:0090314">
    <property type="term" value="P:positive regulation of protein targeting to membrane"/>
    <property type="evidence" value="ECO:0007669"/>
    <property type="project" value="TreeGrafter"/>
</dbReference>
<evidence type="ECO:0000259" key="7">
    <source>
        <dbReference type="PROSITE" id="PS50004"/>
    </source>
</evidence>
<dbReference type="GO" id="GO:0005544">
    <property type="term" value="F:calcium-dependent phospholipid binding"/>
    <property type="evidence" value="ECO:0007669"/>
    <property type="project" value="InterPro"/>
</dbReference>
<dbReference type="GO" id="GO:0005886">
    <property type="term" value="C:plasma membrane"/>
    <property type="evidence" value="ECO:0007669"/>
    <property type="project" value="TreeGrafter"/>
</dbReference>
<dbReference type="OrthoDB" id="419768at2759"/>
<feature type="transmembrane region" description="Helical" evidence="6">
    <location>
        <begin position="821"/>
        <end position="839"/>
    </location>
</feature>
<dbReference type="CDD" id="cd10431">
    <property type="entry name" value="GHITM"/>
    <property type="match status" value="1"/>
</dbReference>
<dbReference type="Pfam" id="PF23028">
    <property type="entry name" value="YbjQ_3"/>
    <property type="match status" value="1"/>
</dbReference>
<dbReference type="Pfam" id="PF00168">
    <property type="entry name" value="C2"/>
    <property type="match status" value="1"/>
</dbReference>
<dbReference type="CDD" id="cd08688">
    <property type="entry name" value="C2_KIAA0528-like"/>
    <property type="match status" value="1"/>
</dbReference>
<proteinExistence type="predicted"/>
<evidence type="ECO:0000313" key="8">
    <source>
        <dbReference type="EMBL" id="CAD7243354.1"/>
    </source>
</evidence>
<dbReference type="AlphaFoldDB" id="A0A7R8X3I8"/>
<evidence type="ECO:0000313" key="9">
    <source>
        <dbReference type="Proteomes" id="UP000677054"/>
    </source>
</evidence>
<dbReference type="InterPro" id="IPR057815">
    <property type="entry name" value="C2CD5_C"/>
</dbReference>
<keyword evidence="4 6" id="KW-0472">Membrane</keyword>
<dbReference type="PROSITE" id="PS50004">
    <property type="entry name" value="C2"/>
    <property type="match status" value="1"/>
</dbReference>
<feature type="transmembrane region" description="Helical" evidence="6">
    <location>
        <begin position="794"/>
        <end position="815"/>
    </location>
</feature>
<feature type="transmembrane region" description="Helical" evidence="6">
    <location>
        <begin position="730"/>
        <end position="749"/>
    </location>
</feature>
<evidence type="ECO:0000256" key="6">
    <source>
        <dbReference type="SAM" id="Phobius"/>
    </source>
</evidence>
<dbReference type="SUPFAM" id="SSF49562">
    <property type="entry name" value="C2 domain (Calcium/lipid-binding domain, CaLB)"/>
    <property type="match status" value="1"/>
</dbReference>
<dbReference type="EMBL" id="CAJPEV010000415">
    <property type="protein sequence ID" value="CAG0885037.1"/>
    <property type="molecule type" value="Genomic_DNA"/>
</dbReference>
<evidence type="ECO:0000256" key="2">
    <source>
        <dbReference type="ARBA" id="ARBA00022692"/>
    </source>
</evidence>
<sequence>MLSVLHDITSSQIMPGRVKVRILAGRNLPVMDRANETTDAYVEVKLASTIHKTDVCRRTLSPQWNSEWFKFEVDDSDLQDEPLQIRLMDHDTYSANDAIGKVYIDLNPLLLPSISQDSFLMRDHVGLSSGGLKMAGWIPVYDTMHGIRGEVNIIVKVDLFSDFNKYRTSSCGVQFFSTPGIPHGFKIQAICGFVEELVVNDDPEYQWIDKIRTPRSSNETQYPFLTMTHFPPEFIRHLGGIVCARSIKLLDRIHNPEEPETRDSWWTELRMEIRSHAKALGCNGVLGYEETTCIYDDICIVSAMGTAAVLNHTSEEIQDYLTSRGFHGIKGKPTVSLSHQKSKPSLNAISSHLNGDHKDLETDSDEDGGQSNLDLTAGNKDVCILEADDNDTEDISLLKDAKRPPGIDLANTDDIPGLPEACSQKTPESVQLFTQVVRSRISPSFQTKHLSESLDYMTKALSFKFRKSLPCRLTRLHYLIDLPEQDEIQICLMGVGILPRSPKFIPVNRRCSGGLSRHGSDKFGSDDVDRSLQNIDQVSLVESDDLSKQFLDPVCMENCKGPNSVFCQTLEKHGIDITLQSHVPGAKISQYLGYLNFFFIRESTSIRESGGLPMFLQSFISEVMAILRAHVAALGGNAMVSYFMSECVLEHNSNKNQGSPGSIQCCAFTTIEPPHVLAAFTVGRMAVAGSSALGLGMLCYYGLGLASKEGAIDRAYAWPHYVRERIKSTYLYFGGGLVFTAVAAAGVLRSPALIRMMSQNSLLAVMGTLAALIGSGMLVRSIPYNGKDLLLKHLAWAVHCGIMGAVIAPLCLLGGAIVVRAAWYTAGVIGGLSAVAACAPSDQFLNMGGPLAIALAVVFAASLGSIFLPPTTLIGSGLYSLSIYGGLILFSGFLLYDTQRIIRNAEAIPYNHTYDPVNASISIYLDTMNIFIRIVSLLAGGGGRRK</sequence>
<dbReference type="InterPro" id="IPR035892">
    <property type="entry name" value="C2_domain_sf"/>
</dbReference>
<dbReference type="InterPro" id="IPR056430">
    <property type="entry name" value="C2CD5_YbjQ-like_dom"/>
</dbReference>
<dbReference type="GO" id="GO:0005509">
    <property type="term" value="F:calcium ion binding"/>
    <property type="evidence" value="ECO:0007669"/>
    <property type="project" value="TreeGrafter"/>
</dbReference>
<organism evidence="8">
    <name type="scientific">Darwinula stevensoni</name>
    <dbReference type="NCBI Taxonomy" id="69355"/>
    <lineage>
        <taxon>Eukaryota</taxon>
        <taxon>Metazoa</taxon>
        <taxon>Ecdysozoa</taxon>
        <taxon>Arthropoda</taxon>
        <taxon>Crustacea</taxon>
        <taxon>Oligostraca</taxon>
        <taxon>Ostracoda</taxon>
        <taxon>Podocopa</taxon>
        <taxon>Podocopida</taxon>
        <taxon>Darwinulocopina</taxon>
        <taxon>Darwinuloidea</taxon>
        <taxon>Darwinulidae</taxon>
        <taxon>Darwinula</taxon>
    </lineage>
</organism>
<keyword evidence="2 6" id="KW-0812">Transmembrane</keyword>
<protein>
    <recommendedName>
        <fullName evidence="7">C2 domain-containing protein</fullName>
    </recommendedName>
</protein>
<gene>
    <name evidence="8" type="ORF">DSTB1V02_LOCUS3278</name>
</gene>
<name>A0A7R8X3I8_9CRUS</name>
<dbReference type="InterPro" id="IPR056431">
    <property type="entry name" value="C2CD5_YbjQ-rel_dom"/>
</dbReference>
<dbReference type="Pfam" id="PF01027">
    <property type="entry name" value="Bax1-I"/>
    <property type="match status" value="1"/>
</dbReference>
<dbReference type="GO" id="GO:0010828">
    <property type="term" value="P:positive regulation of D-glucose transmembrane transport"/>
    <property type="evidence" value="ECO:0007669"/>
    <property type="project" value="TreeGrafter"/>
</dbReference>
<dbReference type="InterPro" id="IPR037785">
    <property type="entry name" value="C2_C2CD5"/>
</dbReference>
<dbReference type="SMART" id="SM00239">
    <property type="entry name" value="C2"/>
    <property type="match status" value="1"/>
</dbReference>
<dbReference type="PANTHER" id="PTHR37412:SF2">
    <property type="entry name" value="C2 DOMAIN-CONTAINING PROTEIN 5"/>
    <property type="match status" value="1"/>
</dbReference>
<evidence type="ECO:0000256" key="4">
    <source>
        <dbReference type="ARBA" id="ARBA00023136"/>
    </source>
</evidence>